<dbReference type="InterPro" id="IPR007921">
    <property type="entry name" value="CHAP_dom"/>
</dbReference>
<dbReference type="SUPFAM" id="SSF54001">
    <property type="entry name" value="Cysteine proteinases"/>
    <property type="match status" value="1"/>
</dbReference>
<keyword evidence="3" id="KW-1185">Reference proteome</keyword>
<dbReference type="Gene3D" id="3.90.1720.10">
    <property type="entry name" value="endopeptidase domain like (from Nostoc punctiforme)"/>
    <property type="match status" value="1"/>
</dbReference>
<evidence type="ECO:0000313" key="3">
    <source>
        <dbReference type="Proteomes" id="UP001165395"/>
    </source>
</evidence>
<dbReference type="InterPro" id="IPR038765">
    <property type="entry name" value="Papain-like_cys_pep_sf"/>
</dbReference>
<evidence type="ECO:0000259" key="1">
    <source>
        <dbReference type="Pfam" id="PF05257"/>
    </source>
</evidence>
<accession>A0ABS8D7X1</accession>
<dbReference type="RefSeq" id="WP_227181115.1">
    <property type="nucleotide sequence ID" value="NZ_JAJBZT010000006.1"/>
</dbReference>
<comment type="caution">
    <text evidence="2">The sequence shown here is derived from an EMBL/GenBank/DDBJ whole genome shotgun (WGS) entry which is preliminary data.</text>
</comment>
<dbReference type="Proteomes" id="UP001165395">
    <property type="component" value="Unassembled WGS sequence"/>
</dbReference>
<evidence type="ECO:0000313" key="2">
    <source>
        <dbReference type="EMBL" id="MCB6184304.1"/>
    </source>
</evidence>
<reference evidence="2" key="1">
    <citation type="submission" date="2021-10" db="EMBL/GenBank/DDBJ databases">
        <title>The complete genome sequence of Leeia sp. TBRC 13508.</title>
        <authorList>
            <person name="Charoenyingcharoen P."/>
            <person name="Yukphan P."/>
        </authorList>
    </citation>
    <scope>NUCLEOTIDE SEQUENCE</scope>
    <source>
        <strain evidence="2">TBRC 13508</strain>
    </source>
</reference>
<gene>
    <name evidence="2" type="ORF">LIN78_12185</name>
</gene>
<name>A0ABS8D7X1_9NEIS</name>
<sequence>MGMGIKALAVAVSQLGVQEQPKGSNWGPEVSGYLKSVGINFAASWCAAFVYWSHDQAAKAMKIANTVPKTGGVLNMWNKSTANRVTVPQPGDVFIMDFGKGLGHTGIVERVEGLNIHTIEGNTNDDGSREGYVVCRRVRSIAKCKGFLRF</sequence>
<dbReference type="Pfam" id="PF05257">
    <property type="entry name" value="CHAP"/>
    <property type="match status" value="1"/>
</dbReference>
<protein>
    <submittedName>
        <fullName evidence="2">CHAP domain-containing protein</fullName>
    </submittedName>
</protein>
<proteinExistence type="predicted"/>
<organism evidence="2 3">
    <name type="scientific">Leeia speluncae</name>
    <dbReference type="NCBI Taxonomy" id="2884804"/>
    <lineage>
        <taxon>Bacteria</taxon>
        <taxon>Pseudomonadati</taxon>
        <taxon>Pseudomonadota</taxon>
        <taxon>Betaproteobacteria</taxon>
        <taxon>Neisseriales</taxon>
        <taxon>Leeiaceae</taxon>
        <taxon>Leeia</taxon>
    </lineage>
</organism>
<dbReference type="EMBL" id="JAJBZT010000006">
    <property type="protein sequence ID" value="MCB6184304.1"/>
    <property type="molecule type" value="Genomic_DNA"/>
</dbReference>
<feature type="domain" description="Peptidase C51" evidence="1">
    <location>
        <begin position="43"/>
        <end position="122"/>
    </location>
</feature>